<dbReference type="Pfam" id="PF21547">
    <property type="entry name" value="TTI1"/>
    <property type="match status" value="1"/>
</dbReference>
<feature type="domain" description="TTI1 C-terminal TPR" evidence="2">
    <location>
        <begin position="1150"/>
        <end position="1315"/>
    </location>
</feature>
<dbReference type="InterPro" id="IPR057567">
    <property type="entry name" value="TPR_TTI1_C"/>
</dbReference>
<comment type="caution">
    <text evidence="3">The sequence shown here is derived from an EMBL/GenBank/DDBJ whole genome shotgun (WGS) entry which is preliminary data.</text>
</comment>
<reference evidence="3 4" key="1">
    <citation type="journal article" date="2023" name="Hortic Res">
        <title>Pangenome of water caltrop reveals structural variations and asymmetric subgenome divergence after allopolyploidization.</title>
        <authorList>
            <person name="Zhang X."/>
            <person name="Chen Y."/>
            <person name="Wang L."/>
            <person name="Yuan Y."/>
            <person name="Fang M."/>
            <person name="Shi L."/>
            <person name="Lu R."/>
            <person name="Comes H.P."/>
            <person name="Ma Y."/>
            <person name="Chen Y."/>
            <person name="Huang G."/>
            <person name="Zhou Y."/>
            <person name="Zheng Z."/>
            <person name="Qiu Y."/>
        </authorList>
    </citation>
    <scope>NUCLEOTIDE SEQUENCE [LARGE SCALE GENOMIC DNA]</scope>
    <source>
        <tissue evidence="3">Roots</tissue>
    </source>
</reference>
<keyword evidence="4" id="KW-1185">Reference proteome</keyword>
<gene>
    <name evidence="3" type="ORF">SAY87_010718</name>
</gene>
<dbReference type="PANTHER" id="PTHR18460">
    <property type="entry name" value="TEL2 INTERACTING PROTEIN 1 TTI1 FAMILY MEMBER"/>
    <property type="match status" value="1"/>
</dbReference>
<protein>
    <recommendedName>
        <fullName evidence="5">ARM repeat superfamily protein</fullName>
    </recommendedName>
</protein>
<dbReference type="InterPro" id="IPR052587">
    <property type="entry name" value="TELO2-interacting_protein_1"/>
</dbReference>
<dbReference type="Proteomes" id="UP001345219">
    <property type="component" value="Chromosome 9"/>
</dbReference>
<accession>A0AAN7GI83</accession>
<evidence type="ECO:0008006" key="5">
    <source>
        <dbReference type="Google" id="ProtNLM"/>
    </source>
</evidence>
<organism evidence="3 4">
    <name type="scientific">Trapa incisa</name>
    <dbReference type="NCBI Taxonomy" id="236973"/>
    <lineage>
        <taxon>Eukaryota</taxon>
        <taxon>Viridiplantae</taxon>
        <taxon>Streptophyta</taxon>
        <taxon>Embryophyta</taxon>
        <taxon>Tracheophyta</taxon>
        <taxon>Spermatophyta</taxon>
        <taxon>Magnoliopsida</taxon>
        <taxon>eudicotyledons</taxon>
        <taxon>Gunneridae</taxon>
        <taxon>Pentapetalae</taxon>
        <taxon>rosids</taxon>
        <taxon>malvids</taxon>
        <taxon>Myrtales</taxon>
        <taxon>Lythraceae</taxon>
        <taxon>Trapa</taxon>
    </lineage>
</organism>
<dbReference type="EMBL" id="JAXIOK010000022">
    <property type="protein sequence ID" value="KAK4744406.1"/>
    <property type="molecule type" value="Genomic_DNA"/>
</dbReference>
<dbReference type="Pfam" id="PF24181">
    <property type="entry name" value="TPR_TTI1_C"/>
    <property type="match status" value="1"/>
</dbReference>
<dbReference type="InterPro" id="IPR057566">
    <property type="entry name" value="TPR_TTI1_N"/>
</dbReference>
<dbReference type="SUPFAM" id="SSF48371">
    <property type="entry name" value="ARM repeat"/>
    <property type="match status" value="2"/>
</dbReference>
<evidence type="ECO:0000313" key="3">
    <source>
        <dbReference type="EMBL" id="KAK4744406.1"/>
    </source>
</evidence>
<feature type="domain" description="TTI1 N-terminal TPR" evidence="1">
    <location>
        <begin position="220"/>
        <end position="468"/>
    </location>
</feature>
<dbReference type="InterPro" id="IPR016024">
    <property type="entry name" value="ARM-type_fold"/>
</dbReference>
<evidence type="ECO:0000313" key="4">
    <source>
        <dbReference type="Proteomes" id="UP001345219"/>
    </source>
</evidence>
<dbReference type="InterPro" id="IPR049362">
    <property type="entry name" value="TTI1_rpt"/>
</dbReference>
<evidence type="ECO:0000259" key="1">
    <source>
        <dbReference type="Pfam" id="PF24173"/>
    </source>
</evidence>
<proteinExistence type="predicted"/>
<dbReference type="Pfam" id="PF24173">
    <property type="entry name" value="TPR_TTI1_N"/>
    <property type="match status" value="1"/>
</dbReference>
<evidence type="ECO:0000259" key="2">
    <source>
        <dbReference type="Pfam" id="PF24181"/>
    </source>
</evidence>
<sequence length="1390" mass="154201">MESIGALAGELMEDEEGAGRSTVFGALKTYCTDLLELLRNPKYKSPAIPALLDFLRCSSPEDLQPFFDYALFPLVLLLDTAIACRSPSKIDPDDRNIESIGPATPYKVSDVVAEGVLSCLEELLKKCSLVMLNQMVMLIRKLTHGALLKPSEVTEEFREGVIKCFRAMLINLRHCHDSTCLCKQITGLPALLKVGEMQTNLIRVSKFEMGTGECLLAFLQSQEASAAVGHWLSLLLKAADIEAVRGHRGSANLRIEAFFTLRVLVAKVGTADALAFFLPGVVSQFAKVLHVSKTMISGAAGNLEATDHAVRGLAEYLMIVLQDSANASVIDLPSNPVADMQDSTYALDKLRHLPAYRQGCDEIIAEESPMEANLKVASENEIQNRETGPNKGFGSFRIHRTKDWIAKTSTNVQNILNLTFPHICIHPSTRLRQGLLASVQGLLSECRYSLKQSRLILLECLCLLAVDDSEEVASSAQDFLEYIFGSSGKENVKHDIMEILSRLIDKLPKVVLGSEESRALAHAQQLLVILYYAGPQLVMDQLLQSPVAAARFLDTLSMCLSHNSMYAGSLNKLVFARTSSIGYFPAVAELKAQSHSSKDCQNPLNYDQLQVSGPVITQQRLELVQKSYELPRMPPWFVYVGSQKLYQTLAHILRLVGLSLVADSTSGGHLLVIADIPLGYIRKLVSELRIKDCNEENWQSWYRRSGSGLLLRQASIAVCILNEMIFGLSDRAIEDLKQMFNKTSRSRDKNFMGSLNQDSWRFPDEESSRALLIACTGRILHEYLSPEVWNLPLEHEPSIMDFESEIEQIPLHLFTDIAMLQQVLLLFLELLTLVRLDTSPFTLLKCMVIFNFPPQVIIEGIGIFNMSIGKDFSSSGFLHSSLYLLLENLVSANFHVRSASDAVLHIMSLVTGYTTVGELVLENADYIIDSICRQLYHLDLNPQVPNVLAAMLSYIGVAEKILPLLEEPMRSVSLELEILGRHQHPELTIPFLKAVAEIAKSSKREAPTLTIESESLFKQFEVQISDMDQKSLRESTSTHVSGTHDICSDPWESDEWEGLIFKLNNSKRYRRTVGSIAASCLTAATPLIVSSKQAACLVALDIIEDGLSTLANVEAAYRHERETKEAIEEVIQTHSLYQLQDTMDAADEGTDENRLLPAMNRIWPFLVACVRNNNPVVVQRCLGAVSSCIQICGGDFFSRRFHTDGSHFWRLLSTSPYLRKANPKEERIQFQLPYRSSPSSEETLAEASSLKVQVAALNMIADLSQNKKSSPALRAVLKKVSGLVVGIACSGVQGLRDASIRALHGLASLDPDLVWLLLADVYFSLRRDSPSPPSADFPGFDEILPPPSSSQQYLYVQYGGQSYGFDVSSSSVEIVLKKLNPLVFKEQMDI</sequence>
<name>A0AAN7GI83_9MYRT</name>
<dbReference type="GO" id="GO:0005737">
    <property type="term" value="C:cytoplasm"/>
    <property type="evidence" value="ECO:0007669"/>
    <property type="project" value="TreeGrafter"/>
</dbReference>
<dbReference type="PANTHER" id="PTHR18460:SF3">
    <property type="entry name" value="TELO2-INTERACTING PROTEIN 1 HOMOLOG"/>
    <property type="match status" value="1"/>
</dbReference>